<keyword evidence="7" id="KW-1185">Reference proteome</keyword>
<gene>
    <name evidence="6" type="ORF">QH73_0013165</name>
</gene>
<dbReference type="OrthoDB" id="475234at2"/>
<evidence type="ECO:0000256" key="3">
    <source>
        <dbReference type="ARBA" id="ARBA00022777"/>
    </source>
</evidence>
<dbReference type="PANTHER" id="PTHR43102:SF2">
    <property type="entry name" value="GAF DOMAIN-CONTAINING PROTEIN"/>
    <property type="match status" value="1"/>
</dbReference>
<feature type="region of interest" description="Disordered" evidence="4">
    <location>
        <begin position="419"/>
        <end position="445"/>
    </location>
</feature>
<keyword evidence="3 6" id="KW-0418">Kinase</keyword>
<dbReference type="InterPro" id="IPR003018">
    <property type="entry name" value="GAF"/>
</dbReference>
<feature type="domain" description="Histidine kinase" evidence="5">
    <location>
        <begin position="233"/>
        <end position="496"/>
    </location>
</feature>
<dbReference type="Pfam" id="PF01590">
    <property type="entry name" value="GAF"/>
    <property type="match status" value="1"/>
</dbReference>
<dbReference type="SUPFAM" id="SSF55874">
    <property type="entry name" value="ATPase domain of HSP90 chaperone/DNA topoisomerase II/histidine kinase"/>
    <property type="match status" value="1"/>
</dbReference>
<dbReference type="Gene3D" id="3.30.565.10">
    <property type="entry name" value="Histidine kinase-like ATPase, C-terminal domain"/>
    <property type="match status" value="1"/>
</dbReference>
<dbReference type="SMART" id="SM00065">
    <property type="entry name" value="GAF"/>
    <property type="match status" value="1"/>
</dbReference>
<evidence type="ECO:0000256" key="1">
    <source>
        <dbReference type="ARBA" id="ARBA00000085"/>
    </source>
</evidence>
<evidence type="ECO:0000259" key="5">
    <source>
        <dbReference type="PROSITE" id="PS50109"/>
    </source>
</evidence>
<dbReference type="SUPFAM" id="SSF55781">
    <property type="entry name" value="GAF domain-like"/>
    <property type="match status" value="1"/>
</dbReference>
<comment type="caution">
    <text evidence="6">The sequence shown here is derived from an EMBL/GenBank/DDBJ whole genome shotgun (WGS) entry which is preliminary data.</text>
</comment>
<dbReference type="EMBL" id="JTJC03000003">
    <property type="protein sequence ID" value="NHC35600.1"/>
    <property type="molecule type" value="Genomic_DNA"/>
</dbReference>
<dbReference type="SMART" id="SM00388">
    <property type="entry name" value="HisKA"/>
    <property type="match status" value="1"/>
</dbReference>
<proteinExistence type="predicted"/>
<dbReference type="SUPFAM" id="SSF47384">
    <property type="entry name" value="Homodimeric domain of signal transducing histidine kinase"/>
    <property type="match status" value="1"/>
</dbReference>
<evidence type="ECO:0000256" key="4">
    <source>
        <dbReference type="SAM" id="MobiDB-lite"/>
    </source>
</evidence>
<dbReference type="PANTHER" id="PTHR43102">
    <property type="entry name" value="SLR1143 PROTEIN"/>
    <property type="match status" value="1"/>
</dbReference>
<protein>
    <recommendedName>
        <fullName evidence="2">histidine kinase</fullName>
        <ecNumber evidence="2">2.7.13.3</ecNumber>
    </recommendedName>
</protein>
<dbReference type="GO" id="GO:0000155">
    <property type="term" value="F:phosphorelay sensor kinase activity"/>
    <property type="evidence" value="ECO:0007669"/>
    <property type="project" value="InterPro"/>
</dbReference>
<dbReference type="EC" id="2.7.13.3" evidence="2"/>
<dbReference type="InterPro" id="IPR036890">
    <property type="entry name" value="HATPase_C_sf"/>
</dbReference>
<feature type="compositionally biased region" description="Basic and acidic residues" evidence="4">
    <location>
        <begin position="420"/>
        <end position="445"/>
    </location>
</feature>
<dbReference type="InterPro" id="IPR036097">
    <property type="entry name" value="HisK_dim/P_sf"/>
</dbReference>
<accession>A0A9X5E587</accession>
<dbReference type="PROSITE" id="PS50109">
    <property type="entry name" value="HIS_KIN"/>
    <property type="match status" value="1"/>
</dbReference>
<evidence type="ECO:0000313" key="6">
    <source>
        <dbReference type="EMBL" id="NHC35600.1"/>
    </source>
</evidence>
<reference evidence="6 7" key="1">
    <citation type="journal article" date="2015" name="Genome Announc.">
        <title>Draft Genome Sequence of the Terrestrial Cyanobacterium Scytonema millei VB511283, Isolated from Eastern India.</title>
        <authorList>
            <person name="Sen D."/>
            <person name="Chandrababunaidu M.M."/>
            <person name="Singh D."/>
            <person name="Sanghi N."/>
            <person name="Ghorai A."/>
            <person name="Mishra G.P."/>
            <person name="Madduluri M."/>
            <person name="Adhikary S.P."/>
            <person name="Tripathy S."/>
        </authorList>
    </citation>
    <scope>NUCLEOTIDE SEQUENCE [LARGE SCALE GENOMIC DNA]</scope>
    <source>
        <strain evidence="6 7">VB511283</strain>
    </source>
</reference>
<dbReference type="CDD" id="cd00082">
    <property type="entry name" value="HisKA"/>
    <property type="match status" value="1"/>
</dbReference>
<keyword evidence="3 6" id="KW-0808">Transferase</keyword>
<dbReference type="InterPro" id="IPR003661">
    <property type="entry name" value="HisK_dim/P_dom"/>
</dbReference>
<dbReference type="Gene3D" id="3.30.450.40">
    <property type="match status" value="1"/>
</dbReference>
<dbReference type="InterPro" id="IPR029016">
    <property type="entry name" value="GAF-like_dom_sf"/>
</dbReference>
<dbReference type="AlphaFoldDB" id="A0A9X5E587"/>
<dbReference type="InterPro" id="IPR005467">
    <property type="entry name" value="His_kinase_dom"/>
</dbReference>
<organism evidence="6 7">
    <name type="scientific">Scytonema millei VB511283</name>
    <dbReference type="NCBI Taxonomy" id="1245923"/>
    <lineage>
        <taxon>Bacteria</taxon>
        <taxon>Bacillati</taxon>
        <taxon>Cyanobacteriota</taxon>
        <taxon>Cyanophyceae</taxon>
        <taxon>Nostocales</taxon>
        <taxon>Scytonemataceae</taxon>
        <taxon>Scytonema</taxon>
    </lineage>
</organism>
<dbReference type="Pfam" id="PF00512">
    <property type="entry name" value="HisKA"/>
    <property type="match status" value="1"/>
</dbReference>
<evidence type="ECO:0000256" key="2">
    <source>
        <dbReference type="ARBA" id="ARBA00012438"/>
    </source>
</evidence>
<dbReference type="RefSeq" id="WP_039713414.1">
    <property type="nucleotide sequence ID" value="NZ_JTJC03000003.1"/>
</dbReference>
<dbReference type="Proteomes" id="UP000031532">
    <property type="component" value="Unassembled WGS sequence"/>
</dbReference>
<dbReference type="Gene3D" id="1.10.287.130">
    <property type="match status" value="1"/>
</dbReference>
<name>A0A9X5E587_9CYAN</name>
<sequence length="504" mass="56090">MVEPENKLVCRGDAGVDPMIDRRMKALSELGLLEAQTTPVFEEATQTAAHLLEVPICILGFLDRNRHVFKSAVGLSRLGLMNPLAQERQLPIHESFCTQVVETSQIVNVGNTRAHPAFANSVLVQRYGVLAYLGVPLIDSSGLCLGAIAVMDLEPRNFSIQQMKFLELMARWSMSEFERNRLLKMQQLEPLEQRAIEIAPQILNPVPAISFSPPTALPEALSIVQVKLKLLEQLTQELRTPLTSILGMANVVGREIYGPLTTKQKEYLEIIQNSGRYLLSLVNEVSQLGVVEEYSLSLNLTTVDIEMLCQQVLNTLDEVAKRKEQKLRLSLEPAKTRMWVLDKDKVRQLIYHLISSMIQAATSGSAIRIHISYKGNSTADRVGQSNLLNLAISVSHPWLGEGLTPVDPYLGQVSAFHAARSGDERQESKSKRSMHEHDDRGEDKTELVNVNSFNRSCESLRLLLSRALAELHGGQIDILGTPESGYRYVVSLPELTLAQANTEI</sequence>
<evidence type="ECO:0000313" key="7">
    <source>
        <dbReference type="Proteomes" id="UP000031532"/>
    </source>
</evidence>
<comment type="catalytic activity">
    <reaction evidence="1">
        <text>ATP + protein L-histidine = ADP + protein N-phospho-L-histidine.</text>
        <dbReference type="EC" id="2.7.13.3"/>
    </reaction>
</comment>